<dbReference type="Pfam" id="PF02736">
    <property type="entry name" value="Myosin_N"/>
    <property type="match status" value="1"/>
</dbReference>
<evidence type="ECO:0000256" key="10">
    <source>
        <dbReference type="SAM" id="Coils"/>
    </source>
</evidence>
<dbReference type="GO" id="GO:0016459">
    <property type="term" value="C:myosin complex"/>
    <property type="evidence" value="ECO:0007669"/>
    <property type="project" value="UniProtKB-KW"/>
</dbReference>
<feature type="domain" description="Myosin N-terminal SH3-like" evidence="13">
    <location>
        <begin position="55"/>
        <end position="105"/>
    </location>
</feature>
<dbReference type="InterPro" id="IPR036961">
    <property type="entry name" value="Kinesin_motor_dom_sf"/>
</dbReference>
<name>A0A5E8C0F0_9ASCO</name>
<feature type="region of interest" description="Disordered" evidence="11">
    <location>
        <begin position="882"/>
        <end position="901"/>
    </location>
</feature>
<dbReference type="GO" id="GO:0005524">
    <property type="term" value="F:ATP binding"/>
    <property type="evidence" value="ECO:0007669"/>
    <property type="project" value="UniProtKB-UniRule"/>
</dbReference>
<dbReference type="GeneID" id="43582959"/>
<evidence type="ECO:0000313" key="14">
    <source>
        <dbReference type="EMBL" id="VVT54575.1"/>
    </source>
</evidence>
<dbReference type="InterPro" id="IPR027417">
    <property type="entry name" value="P-loop_NTPase"/>
</dbReference>
<dbReference type="SUPFAM" id="SSF90257">
    <property type="entry name" value="Myosin rod fragments"/>
    <property type="match status" value="1"/>
</dbReference>
<dbReference type="CDD" id="cd01377">
    <property type="entry name" value="MYSc_class_II"/>
    <property type="match status" value="1"/>
</dbReference>
<dbReference type="GO" id="GO:1903475">
    <property type="term" value="P:mitotic actomyosin contractile ring assembly"/>
    <property type="evidence" value="ECO:0007669"/>
    <property type="project" value="UniProtKB-ARBA"/>
</dbReference>
<dbReference type="FunFam" id="3.40.850.10:FF:000101">
    <property type="entry name" value="Slow myosin heavy chain 2"/>
    <property type="match status" value="1"/>
</dbReference>
<dbReference type="OrthoDB" id="6108017at2759"/>
<evidence type="ECO:0000256" key="9">
    <source>
        <dbReference type="PROSITE-ProRule" id="PRU00782"/>
    </source>
</evidence>
<evidence type="ECO:0000256" key="6">
    <source>
        <dbReference type="ARBA" id="ARBA00023175"/>
    </source>
</evidence>
<sequence>MHRPQNHLPSHSKTFSPATSISTTTKLVDAISSGASKHASSEPSPSDDINQAEFASKRWVWVPDEKLAFIKGFVTTDLEDGKLKVRCVDDSDRIVSPEDVDRVNPPKFEKAQDMAELTYLNEASVVNNLHVRYMSDMIYTYSGLFLVAINPYQDLGIYGSEIILAYKNKQREENPPHIYAITDLAFRNMLEEHENQSILVTGESGAGKTENTKKVIQYLAAITSSRSKSILDTQSSTNPSFEQKILQANPIIEAFGNAQTVRNNNSSRFGKFIRIEFSRSGQISGASIDWYLLEKSRVIYQNNKERNYHIFYQLIKGAPKDLREALMLDSDLNYYAYLKNSNKVVDGVDDAAEYKSLLSSFRIMGFSVQEQNDFFRIMSAILNIGNIEIGSERSDQARILNVAQVERVCHLLGINAEHFIQSLIHPRVKAGREWVRQSRSAFQVRHSLDALAKSLYEQTFGAIVDRINNTLDRNSDNTSFIGVLDIAGFEIFENNSFEQLCINYTNERLQQFFNHHMFVLEQEEYNRENIAWKYIDFGHDLQPTIDLIERSNPIGIFSCLDEECVMPKATDASFTDKLNSYWNKRSPKYKPSRLSQGFILTHYAAEVEYNTEGWLEKNKDPLNDNITELLIESSEVQVRKLFADAKNNIKTPGTVIKKGIFRTVAQRHKEQLNHLMNELNSTHPHFIRCIIPNHTKTPYKLDNHLVLDQLRCNGVLEGIRIARTGYPNRLFFSEFRQRYEVLVTGMPSGYVEGQKACNLILSKLKLDENLYRVGLTKVFFKSGVLAELEERREQMTREIMARFQSVARGFIQRRKIRKSLHKAQAVSIIKKNFEIYLEMKSNPWWKLYMKMGPLLMAAQDTGNNKAQALEIKKLEANLKKVEGEKNQLSEEQRERDSELESLKSVLESERATALDKDEILKRSQIRESDLETQLAGALDDLDRLEVQCEELLIAKKKATSEADTWRTELTNGAHLIGLLEDEKAKLKEQILLLEAELEQTSTDHQTQRSEMDKVASDLEFLRSKLKEREEEINGLESQLQEQQQQLSVRVKDSEKSLNTAQSKIVELTASIEEYRSELDEQYKAAQEYEDSISKKERELKSLQDLLEKSKSVEATLNENYHKLQGEYKEASGKTAHVEKELQQLQAKYAKLEADEKETRRLLQAKVSDNDEGRRLLDLKVDELTIKLQEKDQSFETEKQKLLGEISAKKNYIEKLLSEKEALSKSLAKLNAVQETNTKLETSLKTAQEKASQVSNLRGQLEVLKEQLKEREVETDRLTSENKDLSSRLSESSTNTTRLNNDLESLKVEKSQLIQQIGQLKRFIDDDLSNKENLILEKNTISQDLQNAQQELSNITFEYNKLKAELDKKNNNIRKIRDSFTDEATTQRTKLNKEKAILEASEKKLRGELEEAKLEVETLTRQKTKQAQEIEDLKHTVSQEQKSANAVMRTKDSLQEEVRDLKKTIEQQRRDHSQSEVARRKLTSSVESLTKDLDEKTTQLTALQKVVKYKDENGTVDLVKQLEDSEKRRKAAEEAKVLLEKQLSDAQQRITESKSVPSFRKENIQPMSPTDHRQLRTTNGIKSAIDSIYQSFENDSQPVKRGHFRNRSLQKDSFYTRPNMDSSVAESVKSLNIKNKSVEEIEELVASYEASKRDLMSVFQETSKKLLEAQDKLAKTEQEKSRMTMEFERSIRQDDSDDEDIDVLKSTVSDLEIRLDAESSKAQDLLESLRLYKSRAEDYYSKLESAETVVLKATRAEAFAKAQWKEADASLSTALNETKKQEDINMKLQSQVQQLGDQLEDMSIDYTHSKEAQKRLARELQDLKERRKQDSSDMEASLHTMRNRYKTEIKSLSEELEREKLAMGELQTEYRHLQHEMEMQKVKNQFDTLDPSWKTFKSQLENKVKELTKSNEEAVLAHQDSQKRIGSLLSQIRTMRATMEDITSNRDQLQKEKRVLEKRLDEVSQQVEELAASEQAPRDDTMDSVEELKQSVRVQKDAAQSAIDRLRNAESSLGDLKAQLETERQRLEDVRTQRAMTDRENKELHLKVVDLEAQLLGSKKLDTTFLSTRVAELEQALEEQSKQHAEQSRTFRSNDRTVKDLIGQVTQREKTAQRVQEELQRSEHKVKKLQETVEALQSTETAQRLSARRAEREAKDAKERALRLQKDLEEWKNRYDTLVANKRSSRLFI</sequence>
<keyword evidence="6 9" id="KW-0505">Motor protein</keyword>
<keyword evidence="4 10" id="KW-0175">Coiled coil</keyword>
<dbReference type="PANTHER" id="PTHR13140">
    <property type="entry name" value="MYOSIN"/>
    <property type="match status" value="1"/>
</dbReference>
<keyword evidence="7 9" id="KW-0009">Actin-binding</keyword>
<keyword evidence="5 9" id="KW-0518">Myosin</keyword>
<feature type="domain" description="Myosin motor" evidence="12">
    <location>
        <begin position="109"/>
        <end position="793"/>
    </location>
</feature>
<dbReference type="GO" id="GO:0007015">
    <property type="term" value="P:actin filament organization"/>
    <property type="evidence" value="ECO:0007669"/>
    <property type="project" value="TreeGrafter"/>
</dbReference>
<dbReference type="SUPFAM" id="SSF57997">
    <property type="entry name" value="Tropomyosin"/>
    <property type="match status" value="1"/>
</dbReference>
<evidence type="ECO:0000256" key="7">
    <source>
        <dbReference type="ARBA" id="ARBA00023203"/>
    </source>
</evidence>
<keyword evidence="3 9" id="KW-0067">ATP-binding</keyword>
<accession>A0A5E8C0F0</accession>
<dbReference type="InterPro" id="IPR001609">
    <property type="entry name" value="Myosin_head_motor_dom-like"/>
</dbReference>
<evidence type="ECO:0000313" key="15">
    <source>
        <dbReference type="Proteomes" id="UP000398389"/>
    </source>
</evidence>
<dbReference type="InterPro" id="IPR008989">
    <property type="entry name" value="Myosin_S1_N"/>
</dbReference>
<dbReference type="SUPFAM" id="SSF52540">
    <property type="entry name" value="P-loop containing nucleoside triphosphate hydrolases"/>
    <property type="match status" value="1"/>
</dbReference>
<dbReference type="Gene3D" id="3.40.850.10">
    <property type="entry name" value="Kinesin motor domain"/>
    <property type="match status" value="1"/>
</dbReference>
<evidence type="ECO:0000259" key="12">
    <source>
        <dbReference type="PROSITE" id="PS51456"/>
    </source>
</evidence>
<reference evidence="14 15" key="1">
    <citation type="submission" date="2019-09" db="EMBL/GenBank/DDBJ databases">
        <authorList>
            <person name="Brejova B."/>
        </authorList>
    </citation>
    <scope>NUCLEOTIDE SEQUENCE [LARGE SCALE GENOMIC DNA]</scope>
</reference>
<dbReference type="FunFam" id="1.10.10.820:FF:000001">
    <property type="entry name" value="Myosin heavy chain"/>
    <property type="match status" value="1"/>
</dbReference>
<dbReference type="GO" id="GO:0000146">
    <property type="term" value="F:microfilament motor activity"/>
    <property type="evidence" value="ECO:0007669"/>
    <property type="project" value="TreeGrafter"/>
</dbReference>
<dbReference type="GO" id="GO:0051015">
    <property type="term" value="F:actin filament binding"/>
    <property type="evidence" value="ECO:0007669"/>
    <property type="project" value="InterPro"/>
</dbReference>
<feature type="binding site" evidence="9">
    <location>
        <begin position="202"/>
        <end position="209"/>
    </location>
    <ligand>
        <name>ATP</name>
        <dbReference type="ChEBI" id="CHEBI:30616"/>
    </ligand>
</feature>
<feature type="region of interest" description="Disordered" evidence="11">
    <location>
        <begin position="1"/>
        <end position="20"/>
    </location>
</feature>
<dbReference type="Gene3D" id="4.10.270.10">
    <property type="entry name" value="Myosin, subunit A"/>
    <property type="match status" value="1"/>
</dbReference>
<organism evidence="14 15">
    <name type="scientific">Magnusiomyces paraingens</name>
    <dbReference type="NCBI Taxonomy" id="2606893"/>
    <lineage>
        <taxon>Eukaryota</taxon>
        <taxon>Fungi</taxon>
        <taxon>Dikarya</taxon>
        <taxon>Ascomycota</taxon>
        <taxon>Saccharomycotina</taxon>
        <taxon>Dipodascomycetes</taxon>
        <taxon>Dipodascales</taxon>
        <taxon>Dipodascaceae</taxon>
        <taxon>Magnusiomyces</taxon>
    </lineage>
</organism>
<feature type="compositionally biased region" description="Basic and acidic residues" evidence="11">
    <location>
        <begin position="1271"/>
        <end position="1285"/>
    </location>
</feature>
<evidence type="ECO:0000256" key="8">
    <source>
        <dbReference type="ARBA" id="ARBA00064372"/>
    </source>
</evidence>
<feature type="compositionally biased region" description="Polar residues" evidence="11">
    <location>
        <begin position="1286"/>
        <end position="1295"/>
    </location>
</feature>
<evidence type="ECO:0000256" key="2">
    <source>
        <dbReference type="ARBA" id="ARBA00022741"/>
    </source>
</evidence>
<dbReference type="Pfam" id="PF00063">
    <property type="entry name" value="Myosin_head"/>
    <property type="match status" value="1"/>
</dbReference>
<feature type="coiled-coil region" evidence="10">
    <location>
        <begin position="927"/>
        <end position="1161"/>
    </location>
</feature>
<dbReference type="PRINTS" id="PR00193">
    <property type="entry name" value="MYOSINHEAVY"/>
</dbReference>
<dbReference type="PROSITE" id="PS51456">
    <property type="entry name" value="MYOSIN_MOTOR"/>
    <property type="match status" value="1"/>
</dbReference>
<feature type="region of interest" description="Disordered" evidence="11">
    <location>
        <begin position="1271"/>
        <end position="1295"/>
    </location>
</feature>
<evidence type="ECO:0000256" key="1">
    <source>
        <dbReference type="ARBA" id="ARBA00008314"/>
    </source>
</evidence>
<keyword evidence="15" id="KW-1185">Reference proteome</keyword>
<evidence type="ECO:0000256" key="4">
    <source>
        <dbReference type="ARBA" id="ARBA00023054"/>
    </source>
</evidence>
<evidence type="ECO:0008006" key="16">
    <source>
        <dbReference type="Google" id="ProtNLM"/>
    </source>
</evidence>
<feature type="compositionally biased region" description="Basic and acidic residues" evidence="11">
    <location>
        <begin position="1464"/>
        <end position="1478"/>
    </location>
</feature>
<evidence type="ECO:0000259" key="13">
    <source>
        <dbReference type="PROSITE" id="PS51844"/>
    </source>
</evidence>
<dbReference type="GO" id="GO:0120104">
    <property type="term" value="C:mitotic actomyosin contractile ring, proximal layer"/>
    <property type="evidence" value="ECO:0007669"/>
    <property type="project" value="UniProtKB-ARBA"/>
</dbReference>
<dbReference type="PROSITE" id="PS50096">
    <property type="entry name" value="IQ"/>
    <property type="match status" value="1"/>
</dbReference>
<comment type="subunit">
    <text evidence="8">Binds to cdc4 and rlc1.</text>
</comment>
<dbReference type="Gene3D" id="1.20.5.340">
    <property type="match status" value="1"/>
</dbReference>
<dbReference type="SMART" id="SM00242">
    <property type="entry name" value="MYSc"/>
    <property type="match status" value="1"/>
</dbReference>
<comment type="similarity">
    <text evidence="1 9">Belongs to the TRAFAC class myosin-kinesin ATPase superfamily. Myosin family.</text>
</comment>
<feature type="coiled-coil region" evidence="10">
    <location>
        <begin position="1784"/>
        <end position="2039"/>
    </location>
</feature>
<evidence type="ECO:0000256" key="3">
    <source>
        <dbReference type="ARBA" id="ARBA00022840"/>
    </source>
</evidence>
<dbReference type="Gene3D" id="1.10.287.1490">
    <property type="match status" value="1"/>
</dbReference>
<feature type="coiled-coil region" evidence="10">
    <location>
        <begin position="1658"/>
        <end position="1685"/>
    </location>
</feature>
<evidence type="ECO:0000256" key="5">
    <source>
        <dbReference type="ARBA" id="ARBA00023123"/>
    </source>
</evidence>
<dbReference type="PANTHER" id="PTHR13140:SF857">
    <property type="entry name" value="MYOSIN-11"/>
    <property type="match status" value="1"/>
</dbReference>
<dbReference type="Gene3D" id="2.30.30.360">
    <property type="entry name" value="Myosin S1 fragment, N-terminal"/>
    <property type="match status" value="1"/>
</dbReference>
<dbReference type="InterPro" id="IPR004009">
    <property type="entry name" value="SH3_Myosin"/>
</dbReference>
<dbReference type="GO" id="GO:1902404">
    <property type="term" value="P:mitotic actomyosin contractile ring contraction"/>
    <property type="evidence" value="ECO:0007669"/>
    <property type="project" value="UniProtKB-ARBA"/>
</dbReference>
<dbReference type="Gene3D" id="3.30.70.1590">
    <property type="match status" value="1"/>
</dbReference>
<feature type="coiled-coil region" evidence="10">
    <location>
        <begin position="2069"/>
        <end position="2180"/>
    </location>
</feature>
<protein>
    <recommendedName>
        <fullName evidence="16">Myosin motor domain-containing protein</fullName>
    </recommendedName>
</protein>
<dbReference type="Gene3D" id="1.20.120.720">
    <property type="entry name" value="Myosin VI head, motor domain, U50 subdomain"/>
    <property type="match status" value="1"/>
</dbReference>
<dbReference type="EMBL" id="CABVLU010000003">
    <property type="protein sequence ID" value="VVT54575.1"/>
    <property type="molecule type" value="Genomic_DNA"/>
</dbReference>
<proteinExistence type="inferred from homology"/>
<dbReference type="Gene3D" id="1.20.58.530">
    <property type="match status" value="1"/>
</dbReference>
<dbReference type="Gene3D" id="1.10.10.820">
    <property type="match status" value="1"/>
</dbReference>
<feature type="region of interest" description="Actin-binding" evidence="9">
    <location>
        <begin position="672"/>
        <end position="694"/>
    </location>
</feature>
<dbReference type="RefSeq" id="XP_031854750.1">
    <property type="nucleotide sequence ID" value="XM_031998859.1"/>
</dbReference>
<feature type="region of interest" description="Disordered" evidence="11">
    <location>
        <begin position="1464"/>
        <end position="1486"/>
    </location>
</feature>
<dbReference type="GO" id="GO:0016020">
    <property type="term" value="C:membrane"/>
    <property type="evidence" value="ECO:0007669"/>
    <property type="project" value="TreeGrafter"/>
</dbReference>
<dbReference type="PROSITE" id="PS51844">
    <property type="entry name" value="SH3_LIKE"/>
    <property type="match status" value="1"/>
</dbReference>
<dbReference type="Proteomes" id="UP000398389">
    <property type="component" value="Unassembled WGS sequence"/>
</dbReference>
<keyword evidence="2 9" id="KW-0547">Nucleotide-binding</keyword>
<dbReference type="FunFam" id="1.20.58.530:FF:000001">
    <property type="entry name" value="Myosin heavy chain"/>
    <property type="match status" value="1"/>
</dbReference>
<feature type="compositionally biased region" description="Polar residues" evidence="11">
    <location>
        <begin position="7"/>
        <end position="20"/>
    </location>
</feature>
<gene>
    <name evidence="14" type="ORF">SAPINGB_P004144</name>
</gene>
<evidence type="ECO:0000256" key="11">
    <source>
        <dbReference type="SAM" id="MobiDB-lite"/>
    </source>
</evidence>